<comment type="caution">
    <text evidence="1">The sequence shown here is derived from an EMBL/GenBank/DDBJ whole genome shotgun (WGS) entry which is preliminary data.</text>
</comment>
<dbReference type="EMBL" id="BPLR01013608">
    <property type="protein sequence ID" value="GIY62316.1"/>
    <property type="molecule type" value="Genomic_DNA"/>
</dbReference>
<name>A0AAV4UWM3_CAEEX</name>
<organism evidence="1 2">
    <name type="scientific">Caerostris extrusa</name>
    <name type="common">Bark spider</name>
    <name type="synonym">Caerostris bankana</name>
    <dbReference type="NCBI Taxonomy" id="172846"/>
    <lineage>
        <taxon>Eukaryota</taxon>
        <taxon>Metazoa</taxon>
        <taxon>Ecdysozoa</taxon>
        <taxon>Arthropoda</taxon>
        <taxon>Chelicerata</taxon>
        <taxon>Arachnida</taxon>
        <taxon>Araneae</taxon>
        <taxon>Araneomorphae</taxon>
        <taxon>Entelegynae</taxon>
        <taxon>Araneoidea</taxon>
        <taxon>Araneidae</taxon>
        <taxon>Caerostris</taxon>
    </lineage>
</organism>
<gene>
    <name evidence="1" type="ORF">CEXT_79611</name>
</gene>
<accession>A0AAV4UWM3</accession>
<dbReference type="AlphaFoldDB" id="A0AAV4UWM3"/>
<evidence type="ECO:0000313" key="1">
    <source>
        <dbReference type="EMBL" id="GIY62316.1"/>
    </source>
</evidence>
<keyword evidence="2" id="KW-1185">Reference proteome</keyword>
<protein>
    <submittedName>
        <fullName evidence="1">Uncharacterized protein</fullName>
    </submittedName>
</protein>
<sequence length="163" mass="18165">ANGFDLKDNLEAWRSLPYAASMYYPYDSAALAGYPFPNGSLSFFSSYLLPFTPVCIFSYLPPETGISGICRTHSISSFDSKTTDTPCYVLPPLFSPQPPTILRIRSNYRDEMLSDVFIISTPLPPPPSTLSLHPLSESWSFVLSNSVLIRERLDGVMLKAVER</sequence>
<reference evidence="1 2" key="1">
    <citation type="submission" date="2021-06" db="EMBL/GenBank/DDBJ databases">
        <title>Caerostris extrusa draft genome.</title>
        <authorList>
            <person name="Kono N."/>
            <person name="Arakawa K."/>
        </authorList>
    </citation>
    <scope>NUCLEOTIDE SEQUENCE [LARGE SCALE GENOMIC DNA]</scope>
</reference>
<evidence type="ECO:0000313" key="2">
    <source>
        <dbReference type="Proteomes" id="UP001054945"/>
    </source>
</evidence>
<feature type="non-terminal residue" evidence="1">
    <location>
        <position position="1"/>
    </location>
</feature>
<dbReference type="Proteomes" id="UP001054945">
    <property type="component" value="Unassembled WGS sequence"/>
</dbReference>
<proteinExistence type="predicted"/>